<proteinExistence type="predicted"/>
<dbReference type="PANTHER" id="PTHR24185">
    <property type="entry name" value="CALCIUM-INDEPENDENT PHOSPHOLIPASE A2-GAMMA"/>
    <property type="match status" value="1"/>
</dbReference>
<dbReference type="EMBL" id="JAUEDM010000002">
    <property type="protein sequence ID" value="KAK3325013.1"/>
    <property type="molecule type" value="Genomic_DNA"/>
</dbReference>
<protein>
    <recommendedName>
        <fullName evidence="5">PNPLA domain-containing protein</fullName>
    </recommendedName>
</protein>
<dbReference type="AlphaFoldDB" id="A0AAE0IHG3"/>
<accession>A0AAE0IHG3</accession>
<keyword evidence="2" id="KW-0442">Lipid degradation</keyword>
<comment type="caution">
    <text evidence="4">Lacks conserved residue(s) required for the propagation of feature annotation.</text>
</comment>
<evidence type="ECO:0000256" key="4">
    <source>
        <dbReference type="PROSITE-ProRule" id="PRU01161"/>
    </source>
</evidence>
<comment type="caution">
    <text evidence="6">The sequence shown here is derived from an EMBL/GenBank/DDBJ whole genome shotgun (WGS) entry which is preliminary data.</text>
</comment>
<evidence type="ECO:0000256" key="2">
    <source>
        <dbReference type="ARBA" id="ARBA00022963"/>
    </source>
</evidence>
<sequence>MDNKPLCLLALDGGGIRGLSELLILEEIMGRVKHDLDMADDPLPADFFDLIGRTSTGGLIALLLGRARLSIPEARKGYVRIAKEIFFSQNLP</sequence>
<evidence type="ECO:0000313" key="7">
    <source>
        <dbReference type="Proteomes" id="UP001283341"/>
    </source>
</evidence>
<dbReference type="GO" id="GO:0019369">
    <property type="term" value="P:arachidonate metabolic process"/>
    <property type="evidence" value="ECO:0007669"/>
    <property type="project" value="TreeGrafter"/>
</dbReference>
<dbReference type="SUPFAM" id="SSF52151">
    <property type="entry name" value="FabD/lysophospholipase-like"/>
    <property type="match status" value="1"/>
</dbReference>
<reference evidence="6" key="1">
    <citation type="journal article" date="2023" name="Mol. Phylogenet. Evol.">
        <title>Genome-scale phylogeny and comparative genomics of the fungal order Sordariales.</title>
        <authorList>
            <person name="Hensen N."/>
            <person name="Bonometti L."/>
            <person name="Westerberg I."/>
            <person name="Brannstrom I.O."/>
            <person name="Guillou S."/>
            <person name="Cros-Aarteil S."/>
            <person name="Calhoun S."/>
            <person name="Haridas S."/>
            <person name="Kuo A."/>
            <person name="Mondo S."/>
            <person name="Pangilinan J."/>
            <person name="Riley R."/>
            <person name="LaButti K."/>
            <person name="Andreopoulos B."/>
            <person name="Lipzen A."/>
            <person name="Chen C."/>
            <person name="Yan M."/>
            <person name="Daum C."/>
            <person name="Ng V."/>
            <person name="Clum A."/>
            <person name="Steindorff A."/>
            <person name="Ohm R.A."/>
            <person name="Martin F."/>
            <person name="Silar P."/>
            <person name="Natvig D.O."/>
            <person name="Lalanne C."/>
            <person name="Gautier V."/>
            <person name="Ament-Velasquez S.L."/>
            <person name="Kruys A."/>
            <person name="Hutchinson M.I."/>
            <person name="Powell A.J."/>
            <person name="Barry K."/>
            <person name="Miller A.N."/>
            <person name="Grigoriev I.V."/>
            <person name="Debuchy R."/>
            <person name="Gladieux P."/>
            <person name="Hiltunen Thoren M."/>
            <person name="Johannesson H."/>
        </authorList>
    </citation>
    <scope>NUCLEOTIDE SEQUENCE</scope>
    <source>
        <strain evidence="6">CBS 118394</strain>
    </source>
</reference>
<gene>
    <name evidence="6" type="ORF">B0H66DRAFT_547239</name>
</gene>
<keyword evidence="7" id="KW-1185">Reference proteome</keyword>
<dbReference type="Pfam" id="PF01734">
    <property type="entry name" value="Patatin"/>
    <property type="match status" value="1"/>
</dbReference>
<dbReference type="GO" id="GO:0046486">
    <property type="term" value="P:glycerolipid metabolic process"/>
    <property type="evidence" value="ECO:0007669"/>
    <property type="project" value="UniProtKB-ARBA"/>
</dbReference>
<dbReference type="PANTHER" id="PTHR24185:SF1">
    <property type="entry name" value="CALCIUM-INDEPENDENT PHOSPHOLIPASE A2-GAMMA"/>
    <property type="match status" value="1"/>
</dbReference>
<organism evidence="6 7">
    <name type="scientific">Apodospora peruviana</name>
    <dbReference type="NCBI Taxonomy" id="516989"/>
    <lineage>
        <taxon>Eukaryota</taxon>
        <taxon>Fungi</taxon>
        <taxon>Dikarya</taxon>
        <taxon>Ascomycota</taxon>
        <taxon>Pezizomycotina</taxon>
        <taxon>Sordariomycetes</taxon>
        <taxon>Sordariomycetidae</taxon>
        <taxon>Sordariales</taxon>
        <taxon>Lasiosphaeriaceae</taxon>
        <taxon>Apodospora</taxon>
    </lineage>
</organism>
<evidence type="ECO:0000256" key="3">
    <source>
        <dbReference type="ARBA" id="ARBA00023098"/>
    </source>
</evidence>
<dbReference type="Gene3D" id="3.40.1090.10">
    <property type="entry name" value="Cytosolic phospholipase A2 catalytic domain"/>
    <property type="match status" value="1"/>
</dbReference>
<dbReference type="GO" id="GO:0047499">
    <property type="term" value="F:calcium-independent phospholipase A2 activity"/>
    <property type="evidence" value="ECO:0007669"/>
    <property type="project" value="TreeGrafter"/>
</dbReference>
<evidence type="ECO:0000256" key="1">
    <source>
        <dbReference type="ARBA" id="ARBA00022801"/>
    </source>
</evidence>
<name>A0AAE0IHG3_9PEZI</name>
<reference evidence="6" key="2">
    <citation type="submission" date="2023-06" db="EMBL/GenBank/DDBJ databases">
        <authorList>
            <consortium name="Lawrence Berkeley National Laboratory"/>
            <person name="Haridas S."/>
            <person name="Hensen N."/>
            <person name="Bonometti L."/>
            <person name="Westerberg I."/>
            <person name="Brannstrom I.O."/>
            <person name="Guillou S."/>
            <person name="Cros-Aarteil S."/>
            <person name="Calhoun S."/>
            <person name="Kuo A."/>
            <person name="Mondo S."/>
            <person name="Pangilinan J."/>
            <person name="Riley R."/>
            <person name="Labutti K."/>
            <person name="Andreopoulos B."/>
            <person name="Lipzen A."/>
            <person name="Chen C."/>
            <person name="Yanf M."/>
            <person name="Daum C."/>
            <person name="Ng V."/>
            <person name="Clum A."/>
            <person name="Steindorff A."/>
            <person name="Ohm R."/>
            <person name="Martin F."/>
            <person name="Silar P."/>
            <person name="Natvig D."/>
            <person name="Lalanne C."/>
            <person name="Gautier V."/>
            <person name="Ament-Velasquez S.L."/>
            <person name="Kruys A."/>
            <person name="Hutchinson M.I."/>
            <person name="Powell A.J."/>
            <person name="Barry K."/>
            <person name="Miller A.N."/>
            <person name="Grigoriev I.V."/>
            <person name="Debuchy R."/>
            <person name="Gladieux P."/>
            <person name="Thoren M.H."/>
            <person name="Johannesson H."/>
        </authorList>
    </citation>
    <scope>NUCLEOTIDE SEQUENCE</scope>
    <source>
        <strain evidence="6">CBS 118394</strain>
    </source>
</reference>
<keyword evidence="1" id="KW-0378">Hydrolase</keyword>
<dbReference type="InterPro" id="IPR016035">
    <property type="entry name" value="Acyl_Trfase/lysoPLipase"/>
</dbReference>
<evidence type="ECO:0000313" key="6">
    <source>
        <dbReference type="EMBL" id="KAK3325013.1"/>
    </source>
</evidence>
<keyword evidence="3" id="KW-0443">Lipid metabolism</keyword>
<dbReference type="InterPro" id="IPR002641">
    <property type="entry name" value="PNPLA_dom"/>
</dbReference>
<evidence type="ECO:0000259" key="5">
    <source>
        <dbReference type="PROSITE" id="PS51635"/>
    </source>
</evidence>
<feature type="domain" description="PNPLA" evidence="5">
    <location>
        <begin position="9"/>
        <end position="92"/>
    </location>
</feature>
<dbReference type="GO" id="GO:0016020">
    <property type="term" value="C:membrane"/>
    <property type="evidence" value="ECO:0007669"/>
    <property type="project" value="TreeGrafter"/>
</dbReference>
<dbReference type="Proteomes" id="UP001283341">
    <property type="component" value="Unassembled WGS sequence"/>
</dbReference>
<feature type="short sequence motif" description="GXGXXG" evidence="4">
    <location>
        <begin position="13"/>
        <end position="18"/>
    </location>
</feature>
<dbReference type="GO" id="GO:0016042">
    <property type="term" value="P:lipid catabolic process"/>
    <property type="evidence" value="ECO:0007669"/>
    <property type="project" value="UniProtKB-KW"/>
</dbReference>
<dbReference type="PROSITE" id="PS51635">
    <property type="entry name" value="PNPLA"/>
    <property type="match status" value="1"/>
</dbReference>